<feature type="region of interest" description="Disordered" evidence="1">
    <location>
        <begin position="59"/>
        <end position="79"/>
    </location>
</feature>
<dbReference type="Proteomes" id="UP000091967">
    <property type="component" value="Unassembled WGS sequence"/>
</dbReference>
<evidence type="ECO:0000259" key="2">
    <source>
        <dbReference type="Pfam" id="PF05225"/>
    </source>
</evidence>
<dbReference type="InterPro" id="IPR007889">
    <property type="entry name" value="HTH_Psq"/>
</dbReference>
<accession>A0A1B8A3W5</accession>
<gene>
    <name evidence="3" type="ORF">FPOA_13918</name>
</gene>
<proteinExistence type="predicted"/>
<feature type="non-terminal residue" evidence="3">
    <location>
        <position position="1"/>
    </location>
</feature>
<protein>
    <recommendedName>
        <fullName evidence="2">HTH psq-type domain-containing protein</fullName>
    </recommendedName>
</protein>
<organism evidence="3 4">
    <name type="scientific">Fusarium poae</name>
    <dbReference type="NCBI Taxonomy" id="36050"/>
    <lineage>
        <taxon>Eukaryota</taxon>
        <taxon>Fungi</taxon>
        <taxon>Dikarya</taxon>
        <taxon>Ascomycota</taxon>
        <taxon>Pezizomycotina</taxon>
        <taxon>Sordariomycetes</taxon>
        <taxon>Hypocreomycetidae</taxon>
        <taxon>Hypocreales</taxon>
        <taxon>Nectriaceae</taxon>
        <taxon>Fusarium</taxon>
    </lineage>
</organism>
<evidence type="ECO:0000313" key="4">
    <source>
        <dbReference type="Proteomes" id="UP000091967"/>
    </source>
</evidence>
<sequence length="200" mass="22268">NGLSQHEAAQKHGMPQTTLSDRLRGIPPKSEVTHPGRLLSKSQEARMIDYLDTSARGPRLCSIPQSSPRHHRCPPTTTRQGTAYRCTLASQVCERHPPIKNKVGKRQESSRFNCLTPAAVNWYFNIREREYGWIKPENTVNVDEGGIMAGFGLDSLVIGNSDPKRKAFLKGSQSRTWTSFLEAVTATGRLLKPGIIFKGK</sequence>
<feature type="domain" description="HTH psq-type" evidence="2">
    <location>
        <begin position="1"/>
        <end position="30"/>
    </location>
</feature>
<name>A0A1B8A3W5_FUSPO</name>
<dbReference type="EMBL" id="LYXU01000166">
    <property type="protein sequence ID" value="OBS15172.1"/>
    <property type="molecule type" value="Genomic_DNA"/>
</dbReference>
<evidence type="ECO:0000256" key="1">
    <source>
        <dbReference type="SAM" id="MobiDB-lite"/>
    </source>
</evidence>
<keyword evidence="4" id="KW-1185">Reference proteome</keyword>
<comment type="caution">
    <text evidence="3">The sequence shown here is derived from an EMBL/GenBank/DDBJ whole genome shotgun (WGS) entry which is preliminary data.</text>
</comment>
<dbReference type="Pfam" id="PF05225">
    <property type="entry name" value="HTH_psq"/>
    <property type="match status" value="1"/>
</dbReference>
<dbReference type="AlphaFoldDB" id="A0A1B8A3W5"/>
<evidence type="ECO:0000313" key="3">
    <source>
        <dbReference type="EMBL" id="OBS15172.1"/>
    </source>
</evidence>
<dbReference type="GO" id="GO:0003677">
    <property type="term" value="F:DNA binding"/>
    <property type="evidence" value="ECO:0007669"/>
    <property type="project" value="InterPro"/>
</dbReference>
<reference evidence="3 4" key="1">
    <citation type="submission" date="2016-06" db="EMBL/GenBank/DDBJ databases">
        <title>Living apart together: crosstalk between the core and supernumerary genomes in a fungal plant pathogen.</title>
        <authorList>
            <person name="Vanheule A."/>
            <person name="Audenaert K."/>
            <person name="Warris S."/>
            <person name="Van De Geest H."/>
            <person name="Schijlen E."/>
            <person name="Hofte M."/>
            <person name="De Saeger S."/>
            <person name="Haesaert G."/>
            <person name="Waalwijk C."/>
            <person name="Van Der Lee T."/>
        </authorList>
    </citation>
    <scope>NUCLEOTIDE SEQUENCE [LARGE SCALE GENOMIC DNA]</scope>
    <source>
        <strain evidence="3 4">2516</strain>
    </source>
</reference>
<feature type="region of interest" description="Disordered" evidence="1">
    <location>
        <begin position="1"/>
        <end position="39"/>
    </location>
</feature>